<keyword evidence="3 5" id="KW-0067">ATP-binding</keyword>
<comment type="caution">
    <text evidence="5">The sequence shown here is derived from an EMBL/GenBank/DDBJ whole genome shotgun (WGS) entry which is preliminary data.</text>
</comment>
<dbReference type="PROSITE" id="PS50893">
    <property type="entry name" value="ABC_TRANSPORTER_2"/>
    <property type="match status" value="1"/>
</dbReference>
<dbReference type="PANTHER" id="PTHR42939">
    <property type="entry name" value="ABC TRANSPORTER ATP-BINDING PROTEIN ALBC-RELATED"/>
    <property type="match status" value="1"/>
</dbReference>
<dbReference type="GO" id="GO:0005524">
    <property type="term" value="F:ATP binding"/>
    <property type="evidence" value="ECO:0007669"/>
    <property type="project" value="UniProtKB-KW"/>
</dbReference>
<dbReference type="SUPFAM" id="SSF52540">
    <property type="entry name" value="P-loop containing nucleoside triphosphate hydrolases"/>
    <property type="match status" value="1"/>
</dbReference>
<dbReference type="InterPro" id="IPR003593">
    <property type="entry name" value="AAA+_ATPase"/>
</dbReference>
<name>A0ABW6BQW2_9BACT</name>
<dbReference type="RefSeq" id="WP_377483016.1">
    <property type="nucleotide sequence ID" value="NZ_JBHUOX010000004.1"/>
</dbReference>
<evidence type="ECO:0000259" key="4">
    <source>
        <dbReference type="PROSITE" id="PS50893"/>
    </source>
</evidence>
<gene>
    <name evidence="5" type="ORF">ACFS7Z_07660</name>
</gene>
<organism evidence="5 6">
    <name type="scientific">Pontibacter toksunensis</name>
    <dbReference type="NCBI Taxonomy" id="1332631"/>
    <lineage>
        <taxon>Bacteria</taxon>
        <taxon>Pseudomonadati</taxon>
        <taxon>Bacteroidota</taxon>
        <taxon>Cytophagia</taxon>
        <taxon>Cytophagales</taxon>
        <taxon>Hymenobacteraceae</taxon>
        <taxon>Pontibacter</taxon>
    </lineage>
</organism>
<dbReference type="SMART" id="SM00382">
    <property type="entry name" value="AAA"/>
    <property type="match status" value="1"/>
</dbReference>
<dbReference type="PANTHER" id="PTHR42939:SF1">
    <property type="entry name" value="ABC TRANSPORTER ATP-BINDING PROTEIN ALBC-RELATED"/>
    <property type="match status" value="1"/>
</dbReference>
<evidence type="ECO:0000256" key="2">
    <source>
        <dbReference type="ARBA" id="ARBA00022741"/>
    </source>
</evidence>
<dbReference type="EMBL" id="JBHUOX010000004">
    <property type="protein sequence ID" value="MFD3000233.1"/>
    <property type="molecule type" value="Genomic_DNA"/>
</dbReference>
<evidence type="ECO:0000256" key="3">
    <source>
        <dbReference type="ARBA" id="ARBA00022840"/>
    </source>
</evidence>
<keyword evidence="6" id="KW-1185">Reference proteome</keyword>
<reference evidence="6" key="1">
    <citation type="journal article" date="2019" name="Int. J. Syst. Evol. Microbiol.">
        <title>The Global Catalogue of Microorganisms (GCM) 10K type strain sequencing project: providing services to taxonomists for standard genome sequencing and annotation.</title>
        <authorList>
            <consortium name="The Broad Institute Genomics Platform"/>
            <consortium name="The Broad Institute Genome Sequencing Center for Infectious Disease"/>
            <person name="Wu L."/>
            <person name="Ma J."/>
        </authorList>
    </citation>
    <scope>NUCLEOTIDE SEQUENCE [LARGE SCALE GENOMIC DNA]</scope>
    <source>
        <strain evidence="6">KCTC 23984</strain>
    </source>
</reference>
<dbReference type="Proteomes" id="UP001597641">
    <property type="component" value="Unassembled WGS sequence"/>
</dbReference>
<sequence length="227" mass="25791">MAEHTLVVDSVLYSVGERKLLSDIFLRCGTGEIVGLLGRNGCGKTTLLKIIFGTKHTDNKHISIDGKVYQQPYLHTGLLAYLPQQDFLPNNISLTKTINLYLPQEEKQDVLKQNKRLQKHFNKRAGELSKGELRYFELLLLLRMDVKFLLLDEPFSGVEPLYVEQIEELLQSHLPTKGFLITDHDYRAVLRVSNRLILLTDGACRPISSPEELIDWGYIPAGTATEK</sequence>
<dbReference type="InterPro" id="IPR003439">
    <property type="entry name" value="ABC_transporter-like_ATP-bd"/>
</dbReference>
<keyword evidence="2" id="KW-0547">Nucleotide-binding</keyword>
<evidence type="ECO:0000313" key="6">
    <source>
        <dbReference type="Proteomes" id="UP001597641"/>
    </source>
</evidence>
<dbReference type="Gene3D" id="3.40.50.300">
    <property type="entry name" value="P-loop containing nucleotide triphosphate hydrolases"/>
    <property type="match status" value="1"/>
</dbReference>
<dbReference type="InterPro" id="IPR027417">
    <property type="entry name" value="P-loop_NTPase"/>
</dbReference>
<evidence type="ECO:0000256" key="1">
    <source>
        <dbReference type="ARBA" id="ARBA00022448"/>
    </source>
</evidence>
<dbReference type="Pfam" id="PF00005">
    <property type="entry name" value="ABC_tran"/>
    <property type="match status" value="1"/>
</dbReference>
<feature type="domain" description="ABC transporter" evidence="4">
    <location>
        <begin position="6"/>
        <end position="226"/>
    </location>
</feature>
<protein>
    <submittedName>
        <fullName evidence="5">ATP-binding cassette domain-containing protein</fullName>
    </submittedName>
</protein>
<proteinExistence type="predicted"/>
<accession>A0ABW6BQW2</accession>
<evidence type="ECO:0000313" key="5">
    <source>
        <dbReference type="EMBL" id="MFD3000233.1"/>
    </source>
</evidence>
<keyword evidence="1" id="KW-0813">Transport</keyword>
<dbReference type="InterPro" id="IPR051782">
    <property type="entry name" value="ABC_Transporter_VariousFunc"/>
</dbReference>